<reference evidence="1 2" key="1">
    <citation type="journal article" date="2015" name="Mol. Biochem. Parasitol.">
        <title>Identification of polymorphic genes for use in assemblage B genotyping assays through comparative genomics of multiple assemblage B Giardia duodenalis isolates.</title>
        <authorList>
            <person name="Wielinga C."/>
            <person name="Thompson R.C."/>
            <person name="Monis P."/>
            <person name="Ryan U."/>
        </authorList>
    </citation>
    <scope>NUCLEOTIDE SEQUENCE [LARGE SCALE GENOMIC DNA]</scope>
    <source>
        <strain evidence="1 2">BAH15c1</strain>
    </source>
</reference>
<organism evidence="1 2">
    <name type="scientific">Giardia duodenalis assemblage B</name>
    <dbReference type="NCBI Taxonomy" id="1394984"/>
    <lineage>
        <taxon>Eukaryota</taxon>
        <taxon>Metamonada</taxon>
        <taxon>Diplomonadida</taxon>
        <taxon>Hexamitidae</taxon>
        <taxon>Giardiinae</taxon>
        <taxon>Giardia</taxon>
    </lineage>
</organism>
<dbReference type="CDD" id="cd02947">
    <property type="entry name" value="TRX_family"/>
    <property type="match status" value="1"/>
</dbReference>
<dbReference type="SUPFAM" id="SSF52833">
    <property type="entry name" value="Thioredoxin-like"/>
    <property type="match status" value="1"/>
</dbReference>
<name>A0A132NN02_GIAIN</name>
<evidence type="ECO:0000313" key="2">
    <source>
        <dbReference type="Proteomes" id="UP000070089"/>
    </source>
</evidence>
<dbReference type="EMBL" id="JXTI01000277">
    <property type="protein sequence ID" value="KWX11162.1"/>
    <property type="molecule type" value="Genomic_DNA"/>
</dbReference>
<sequence>MASMHSTDCLGDSGMRQLDVLVFMPDERTQRLFVVQRQQEFLTAIAIQQPRIAEVRVQMHNMRDKEGYTVKYGITAVPTWVFLRDGRELGRIVLEPQRSFTEEIERILKTSTGE</sequence>
<proteinExistence type="predicted"/>
<comment type="caution">
    <text evidence="1">The sequence shown here is derived from an EMBL/GenBank/DDBJ whole genome shotgun (WGS) entry which is preliminary data.</text>
</comment>
<dbReference type="VEuPathDB" id="GiardiaDB:QR46_4884"/>
<dbReference type="Proteomes" id="UP000070089">
    <property type="component" value="Unassembled WGS sequence"/>
</dbReference>
<dbReference type="InterPro" id="IPR036249">
    <property type="entry name" value="Thioredoxin-like_sf"/>
</dbReference>
<accession>A0A132NN02</accession>
<dbReference type="OrthoDB" id="10263751at2759"/>
<gene>
    <name evidence="1" type="ORF">QR46_4884</name>
</gene>
<dbReference type="AlphaFoldDB" id="A0A132NN02"/>
<evidence type="ECO:0008006" key="3">
    <source>
        <dbReference type="Google" id="ProtNLM"/>
    </source>
</evidence>
<dbReference type="Gene3D" id="3.40.30.10">
    <property type="entry name" value="Glutaredoxin"/>
    <property type="match status" value="1"/>
</dbReference>
<protein>
    <recommendedName>
        <fullName evidence="3">Thioredoxin domain-containing protein</fullName>
    </recommendedName>
</protein>
<evidence type="ECO:0000313" key="1">
    <source>
        <dbReference type="EMBL" id="KWX11162.1"/>
    </source>
</evidence>